<sequence>MLDVNVKRIGPCTWADISRANIIGKFIKAKRKAESTVAIASKIWTRVQKDNAKSAIKKPERTELILNGAFGVSDVAYCHKIIVIDRAKEKERLKPFESAANIKTVDY</sequence>
<gene>
    <name evidence="1" type="ORF">V1478_017263</name>
</gene>
<accession>A0ABD1ZXH8</accession>
<dbReference type="Proteomes" id="UP001607302">
    <property type="component" value="Unassembled WGS sequence"/>
</dbReference>
<organism evidence="1 2">
    <name type="scientific">Vespula squamosa</name>
    <name type="common">Southern yellow jacket</name>
    <name type="synonym">Wasp</name>
    <dbReference type="NCBI Taxonomy" id="30214"/>
    <lineage>
        <taxon>Eukaryota</taxon>
        <taxon>Metazoa</taxon>
        <taxon>Ecdysozoa</taxon>
        <taxon>Arthropoda</taxon>
        <taxon>Hexapoda</taxon>
        <taxon>Insecta</taxon>
        <taxon>Pterygota</taxon>
        <taxon>Neoptera</taxon>
        <taxon>Endopterygota</taxon>
        <taxon>Hymenoptera</taxon>
        <taxon>Apocrita</taxon>
        <taxon>Aculeata</taxon>
        <taxon>Vespoidea</taxon>
        <taxon>Vespidae</taxon>
        <taxon>Vespinae</taxon>
        <taxon>Vespula</taxon>
    </lineage>
</organism>
<comment type="caution">
    <text evidence="1">The sequence shown here is derived from an EMBL/GenBank/DDBJ whole genome shotgun (WGS) entry which is preliminary data.</text>
</comment>
<keyword evidence="2" id="KW-1185">Reference proteome</keyword>
<reference evidence="1 2" key="1">
    <citation type="journal article" date="2024" name="Ann. Entomol. Soc. Am.">
        <title>Genomic analyses of the southern and eastern yellowjacket wasps (Hymenoptera: Vespidae) reveal evolutionary signatures of social life.</title>
        <authorList>
            <person name="Catto M.A."/>
            <person name="Caine P.B."/>
            <person name="Orr S.E."/>
            <person name="Hunt B.G."/>
            <person name="Goodisman M.A.D."/>
        </authorList>
    </citation>
    <scope>NUCLEOTIDE SEQUENCE [LARGE SCALE GENOMIC DNA]</scope>
    <source>
        <strain evidence="1">233</strain>
        <tissue evidence="1">Head and thorax</tissue>
    </source>
</reference>
<name>A0ABD1ZXH8_VESSQ</name>
<evidence type="ECO:0000313" key="2">
    <source>
        <dbReference type="Proteomes" id="UP001607302"/>
    </source>
</evidence>
<proteinExistence type="predicted"/>
<dbReference type="AlphaFoldDB" id="A0ABD1ZXH8"/>
<protein>
    <submittedName>
        <fullName evidence="1">Uncharacterized protein</fullName>
    </submittedName>
</protein>
<evidence type="ECO:0000313" key="1">
    <source>
        <dbReference type="EMBL" id="KAL2713070.1"/>
    </source>
</evidence>
<dbReference type="EMBL" id="JAUDFV010000161">
    <property type="protein sequence ID" value="KAL2713070.1"/>
    <property type="molecule type" value="Genomic_DNA"/>
</dbReference>